<dbReference type="EMBL" id="QZKI01000015">
    <property type="protein sequence ID" value="RJP74426.1"/>
    <property type="molecule type" value="Genomic_DNA"/>
</dbReference>
<accession>A0A419F7N6</accession>
<organism evidence="3 4">
    <name type="scientific">Candidatus Abyssobacteria bacterium SURF_17</name>
    <dbReference type="NCBI Taxonomy" id="2093361"/>
    <lineage>
        <taxon>Bacteria</taxon>
        <taxon>Pseudomonadati</taxon>
        <taxon>Candidatus Hydrogenedentota</taxon>
        <taxon>Candidatus Abyssobacteria</taxon>
    </lineage>
</organism>
<evidence type="ECO:0000259" key="2">
    <source>
        <dbReference type="SMART" id="SM00909"/>
    </source>
</evidence>
<name>A0A419F7N6_9BACT</name>
<gene>
    <name evidence="3" type="ORF">C4532_02460</name>
</gene>
<protein>
    <recommendedName>
        <fullName evidence="2">GerMN domain-containing protein</fullName>
    </recommendedName>
</protein>
<sequence>MRKRPLQIAFVVLWTAVVILLVGFGWRLLRELVPGPEPTTVVPPLPSVAPPPSEQEITLYFADGETLALRSEKRRTRLGSETAGNCATIISELIRGPRSPTLSSTIPSDAQLLGAYQLGDTLVLDFSRELQTNHSGGSAGELLTVYSIVNTLAENIHGISRVQILVEGNEVETLAGHLDLREPLSPNTTWMTDMSSEQPKV</sequence>
<proteinExistence type="predicted"/>
<evidence type="ECO:0000256" key="1">
    <source>
        <dbReference type="SAM" id="Phobius"/>
    </source>
</evidence>
<comment type="caution">
    <text evidence="3">The sequence shown here is derived from an EMBL/GenBank/DDBJ whole genome shotgun (WGS) entry which is preliminary data.</text>
</comment>
<dbReference type="Proteomes" id="UP000285961">
    <property type="component" value="Unassembled WGS sequence"/>
</dbReference>
<feature type="domain" description="GerMN" evidence="2">
    <location>
        <begin position="86"/>
        <end position="175"/>
    </location>
</feature>
<feature type="transmembrane region" description="Helical" evidence="1">
    <location>
        <begin position="7"/>
        <end position="29"/>
    </location>
</feature>
<keyword evidence="1" id="KW-0472">Membrane</keyword>
<dbReference type="AlphaFoldDB" id="A0A419F7N6"/>
<evidence type="ECO:0000313" key="4">
    <source>
        <dbReference type="Proteomes" id="UP000285961"/>
    </source>
</evidence>
<evidence type="ECO:0000313" key="3">
    <source>
        <dbReference type="EMBL" id="RJP74426.1"/>
    </source>
</evidence>
<reference evidence="3 4" key="1">
    <citation type="journal article" date="2017" name="ISME J.">
        <title>Energy and carbon metabolisms in a deep terrestrial subsurface fluid microbial community.</title>
        <authorList>
            <person name="Momper L."/>
            <person name="Jungbluth S.P."/>
            <person name="Lee M.D."/>
            <person name="Amend J.P."/>
        </authorList>
    </citation>
    <scope>NUCLEOTIDE SEQUENCE [LARGE SCALE GENOMIC DNA]</scope>
    <source>
        <strain evidence="3">SURF_17</strain>
    </source>
</reference>
<keyword evidence="1" id="KW-1133">Transmembrane helix</keyword>
<dbReference type="Pfam" id="PF10646">
    <property type="entry name" value="Germane"/>
    <property type="match status" value="1"/>
</dbReference>
<dbReference type="SMART" id="SM00909">
    <property type="entry name" value="Germane"/>
    <property type="match status" value="1"/>
</dbReference>
<dbReference type="InterPro" id="IPR019606">
    <property type="entry name" value="GerMN"/>
</dbReference>
<keyword evidence="1" id="KW-0812">Transmembrane</keyword>